<dbReference type="EMBL" id="GQ141675">
    <property type="protein sequence ID" value="ACT52879.1"/>
    <property type="molecule type" value="mRNA"/>
</dbReference>
<dbReference type="AlphaFoldDB" id="C7DK25"/>
<accession>C7DK25</accession>
<sequence length="99" mass="10911">EATGGVGEHGQGLPGRGVYRECVYFLPLFSMNVSMVCALQRTLKGSKSVMTLKIWRMGRIAFSPSRTAGYWTTKVCVPLYYPIICGSAELSVTEDELQN</sequence>
<name>C7DK25_9APHY</name>
<evidence type="ECO:0000313" key="1">
    <source>
        <dbReference type="EMBL" id="ACT52879.1"/>
    </source>
</evidence>
<feature type="non-terminal residue" evidence="1">
    <location>
        <position position="1"/>
    </location>
</feature>
<feature type="non-terminal residue" evidence="1">
    <location>
        <position position="99"/>
    </location>
</feature>
<reference evidence="1" key="1">
    <citation type="submission" date="2009-05" db="EMBL/GenBank/DDBJ databases">
        <title>Characterization of Differentially Expressed Genes Related to Laccase Biosynthesis of White-Rot Fungus TR16.</title>
        <authorList>
            <person name="Chen Q.-T."/>
            <person name="Guo L.-Q."/>
            <person name="Lin J.-F."/>
        </authorList>
    </citation>
    <scope>NUCLEOTIDE SEQUENCE</scope>
    <source>
        <strain evidence="1">TR16</strain>
    </source>
</reference>
<proteinExistence type="evidence at transcript level"/>
<protein>
    <submittedName>
        <fullName evidence="1">Hypoxia associated factor</fullName>
    </submittedName>
</protein>
<organism evidence="1">
    <name type="scientific">Polyporus grammocephalus</name>
    <dbReference type="NCBI Taxonomy" id="196234"/>
    <lineage>
        <taxon>Eukaryota</taxon>
        <taxon>Fungi</taxon>
        <taxon>Dikarya</taxon>
        <taxon>Basidiomycota</taxon>
        <taxon>Agaricomycotina</taxon>
        <taxon>Agaricomycetes</taxon>
        <taxon>Polyporales</taxon>
        <taxon>Polyporaceae</taxon>
        <taxon>Polyporus</taxon>
    </lineage>
</organism>